<dbReference type="Proteomes" id="UP000247702">
    <property type="component" value="Unassembled WGS sequence"/>
</dbReference>
<organism evidence="1 3">
    <name type="scientific">Rhizophagus clarus</name>
    <dbReference type="NCBI Taxonomy" id="94130"/>
    <lineage>
        <taxon>Eukaryota</taxon>
        <taxon>Fungi</taxon>
        <taxon>Fungi incertae sedis</taxon>
        <taxon>Mucoromycota</taxon>
        <taxon>Glomeromycotina</taxon>
        <taxon>Glomeromycetes</taxon>
        <taxon>Glomerales</taxon>
        <taxon>Glomeraceae</taxon>
        <taxon>Rhizophagus</taxon>
    </lineage>
</organism>
<dbReference type="AlphaFoldDB" id="A0A2Z6S0D6"/>
<dbReference type="OrthoDB" id="2305030at2759"/>
<accession>A0A2Z6S0D6</accession>
<reference evidence="2" key="2">
    <citation type="submission" date="2019-10" db="EMBL/GenBank/DDBJ databases">
        <title>Conservation and host-specific expression of non-tandemly repeated heterogenous ribosome RNA gene in arbuscular mycorrhizal fungi.</title>
        <authorList>
            <person name="Maeda T."/>
            <person name="Kobayashi Y."/>
            <person name="Nakagawa T."/>
            <person name="Ezawa T."/>
            <person name="Yamaguchi K."/>
            <person name="Bino T."/>
            <person name="Nishimoto Y."/>
            <person name="Shigenobu S."/>
            <person name="Kawaguchi M."/>
        </authorList>
    </citation>
    <scope>NUCLEOTIDE SEQUENCE</scope>
    <source>
        <strain evidence="2">HR1</strain>
    </source>
</reference>
<evidence type="ECO:0000313" key="1">
    <source>
        <dbReference type="EMBL" id="GBC07971.1"/>
    </source>
</evidence>
<sequence>MGTSGLTIVRKRKTKRNKEISVLGGPSESQYFYEYHVCIYQRYDGYVEGCGLGTSLVNFLCNFKDDLKNNPSAYLDTGLLAAKLIKDFMISEHDARIIPFMSLEKLFTIPPDFTYIITTTPNSEFDNSIMLSMLSGKETILTARPEKFLGKYEYYCKQMKENKKSFAEVDYGDDEVVNEGYFLEDQLFTKFVKEIPFTFTVNGITATINTA</sequence>
<reference evidence="1 3" key="1">
    <citation type="submission" date="2017-11" db="EMBL/GenBank/DDBJ databases">
        <title>The genome of Rhizophagus clarus HR1 reveals common genetic basis of auxotrophy among arbuscular mycorrhizal fungi.</title>
        <authorList>
            <person name="Kobayashi Y."/>
        </authorList>
    </citation>
    <scope>NUCLEOTIDE SEQUENCE [LARGE SCALE GENOMIC DNA]</scope>
    <source>
        <strain evidence="1 3">HR1</strain>
    </source>
</reference>
<dbReference type="EMBL" id="BEXD01004184">
    <property type="protein sequence ID" value="GBC07971.1"/>
    <property type="molecule type" value="Genomic_DNA"/>
</dbReference>
<dbReference type="EMBL" id="BLAL01000278">
    <property type="protein sequence ID" value="GES99046.1"/>
    <property type="molecule type" value="Genomic_DNA"/>
</dbReference>
<keyword evidence="3" id="KW-1185">Reference proteome</keyword>
<gene>
    <name evidence="2" type="ORF">RCL2_002556500</name>
    <name evidence="1" type="ORF">RclHR1_07820006</name>
</gene>
<evidence type="ECO:0000313" key="2">
    <source>
        <dbReference type="EMBL" id="GES99046.1"/>
    </source>
</evidence>
<name>A0A2Z6S0D6_9GLOM</name>
<protein>
    <submittedName>
        <fullName evidence="1">Uncharacterized protein</fullName>
    </submittedName>
</protein>
<dbReference type="Proteomes" id="UP000615446">
    <property type="component" value="Unassembled WGS sequence"/>
</dbReference>
<comment type="caution">
    <text evidence="1">The sequence shown here is derived from an EMBL/GenBank/DDBJ whole genome shotgun (WGS) entry which is preliminary data.</text>
</comment>
<evidence type="ECO:0000313" key="3">
    <source>
        <dbReference type="Proteomes" id="UP000247702"/>
    </source>
</evidence>
<proteinExistence type="predicted"/>